<dbReference type="PROSITE" id="PS00893">
    <property type="entry name" value="NUDIX_BOX"/>
    <property type="match status" value="1"/>
</dbReference>
<dbReference type="AlphaFoldDB" id="A0A7C4KJV5"/>
<dbReference type="Gene3D" id="3.90.79.10">
    <property type="entry name" value="Nucleoside Triphosphate Pyrophosphohydrolase"/>
    <property type="match status" value="1"/>
</dbReference>
<dbReference type="Pfam" id="PF00293">
    <property type="entry name" value="NUDIX"/>
    <property type="match status" value="1"/>
</dbReference>
<organism evidence="3">
    <name type="scientific">Anaerolinea thermolimosa</name>
    <dbReference type="NCBI Taxonomy" id="229919"/>
    <lineage>
        <taxon>Bacteria</taxon>
        <taxon>Bacillati</taxon>
        <taxon>Chloroflexota</taxon>
        <taxon>Anaerolineae</taxon>
        <taxon>Anaerolineales</taxon>
        <taxon>Anaerolineaceae</taxon>
        <taxon>Anaerolinea</taxon>
    </lineage>
</organism>
<protein>
    <submittedName>
        <fullName evidence="3">NUDIX hydrolase</fullName>
    </submittedName>
</protein>
<name>A0A7C4KJV5_9CHLR</name>
<reference evidence="3" key="1">
    <citation type="journal article" date="2020" name="mSystems">
        <title>Genome- and Community-Level Interaction Insights into Carbon Utilization and Element Cycling Functions of Hydrothermarchaeota in Hydrothermal Sediment.</title>
        <authorList>
            <person name="Zhou Z."/>
            <person name="Liu Y."/>
            <person name="Xu W."/>
            <person name="Pan J."/>
            <person name="Luo Z.H."/>
            <person name="Li M."/>
        </authorList>
    </citation>
    <scope>NUCLEOTIDE SEQUENCE [LARGE SCALE GENOMIC DNA]</scope>
    <source>
        <strain evidence="3">SpSt-573</strain>
    </source>
</reference>
<dbReference type="GO" id="GO:0016787">
    <property type="term" value="F:hydrolase activity"/>
    <property type="evidence" value="ECO:0007669"/>
    <property type="project" value="UniProtKB-KW"/>
</dbReference>
<comment type="caution">
    <text evidence="3">The sequence shown here is derived from an EMBL/GenBank/DDBJ whole genome shotgun (WGS) entry which is preliminary data.</text>
</comment>
<dbReference type="PROSITE" id="PS51462">
    <property type="entry name" value="NUDIX"/>
    <property type="match status" value="1"/>
</dbReference>
<dbReference type="InterPro" id="IPR015797">
    <property type="entry name" value="NUDIX_hydrolase-like_dom_sf"/>
</dbReference>
<proteinExistence type="predicted"/>
<gene>
    <name evidence="3" type="ORF">ENT37_10350</name>
</gene>
<keyword evidence="1 3" id="KW-0378">Hydrolase</keyword>
<accession>A0A7C4KJV5</accession>
<evidence type="ECO:0000256" key="1">
    <source>
        <dbReference type="ARBA" id="ARBA00022801"/>
    </source>
</evidence>
<evidence type="ECO:0000259" key="2">
    <source>
        <dbReference type="PROSITE" id="PS51462"/>
    </source>
</evidence>
<sequence>MIPWKTLHIRPVYTADRWLKVEDRTVQTPDGQVIEHWPWVITPDYINVLAVTTDGRYLVFRQGKYGLEGDSLAPVGGYLEPGEDPLAAAQRELLEETGYTARQWRHLGHFLVDPNRGVARGDLFLASGACRVAQPVSDDLEEQELLLLTRTELETALHAGRFKVLAWAATVAFALLANPQDGQGSVTPLG</sequence>
<dbReference type="InterPro" id="IPR020084">
    <property type="entry name" value="NUDIX_hydrolase_CS"/>
</dbReference>
<dbReference type="EMBL" id="DSYK01000509">
    <property type="protein sequence ID" value="HGS22257.1"/>
    <property type="molecule type" value="Genomic_DNA"/>
</dbReference>
<dbReference type="SUPFAM" id="SSF55811">
    <property type="entry name" value="Nudix"/>
    <property type="match status" value="1"/>
</dbReference>
<dbReference type="CDD" id="cd03424">
    <property type="entry name" value="NUDIX_ADPRase_Nudt5_UGPPase_Nudt14"/>
    <property type="match status" value="1"/>
</dbReference>
<feature type="domain" description="Nudix hydrolase" evidence="2">
    <location>
        <begin position="41"/>
        <end position="170"/>
    </location>
</feature>
<evidence type="ECO:0000313" key="3">
    <source>
        <dbReference type="EMBL" id="HGS22257.1"/>
    </source>
</evidence>
<dbReference type="InterPro" id="IPR000086">
    <property type="entry name" value="NUDIX_hydrolase_dom"/>
</dbReference>